<dbReference type="PANTHER" id="PTHR21119:SF5">
    <property type="entry name" value="C2 DOMAIN-CONTAINING PROTEIN"/>
    <property type="match status" value="1"/>
</dbReference>
<dbReference type="Proteomes" id="UP001347796">
    <property type="component" value="Unassembled WGS sequence"/>
</dbReference>
<feature type="region of interest" description="Disordered" evidence="1">
    <location>
        <begin position="524"/>
        <end position="759"/>
    </location>
</feature>
<feature type="compositionally biased region" description="Basic and acidic residues" evidence="1">
    <location>
        <begin position="627"/>
        <end position="642"/>
    </location>
</feature>
<dbReference type="SUPFAM" id="SSF49562">
    <property type="entry name" value="C2 domain (Calcium/lipid-binding domain, CaLB)"/>
    <property type="match status" value="1"/>
</dbReference>
<accession>A0AAN8PFM0</accession>
<sequence>MADWYDNLNWEDHVLDILLFGWIAWSVFLVIIANGLSKIIGPLRLRVSQQKRETLGGSNARVISNTESCQWLNHGISWFFLNYYRQAEFIDAWIKTLNVEVKKLGGPVQIKFEKLESGSLPPKFSDISSQIGQDDKFTIQGHVESRDMAFVVFASQTTHEGVKLTNCTAKILRLKGKVRATVEKIRGEVKVTAGFIGKPEIKTNVKPSNPFQDQKELVDLGVVDEVVRNAIILASPTYNITDWMMTDPQAAGTAPANAQGGQNARGGQGQARTANQMTSGSNQLASTINQTTSAANQYAGSANQFASDISNEVFLASSSPHQQSAPVAKPRSQPTKERLPRPEAVFEPIEARQFDPTFQAASVTPAKPPRTAGEKRLLVKVIKASGLASKETGTVEPVCLLLLDDPVQNYSTSAVKNTINPFWDEHFLFDVTQDTRELRLEVYDRAKSPGEEFIGESIVYIDDLRKTPSTRQILALQSRPGFLDNSCGALTVEFLFMDPSEADLLLDISAAASNQISPKRRIETGRTVTPGGTVVTTTRTTTEKSPYGNQDPGLDGSPHLVQKSHINADFSGSECSGESSSPFIITNDSSLSASSGPSPILQYDREPGRYNPTIESTPTDETGDMSIARDRQIRTPDKEKKKSTFGSALKKAFGRKKRAHSADRETSSYKEGRFLKPPEQQYGPQSKDDLELVRAKGNASPNLKKSRSLGGSLKKLFRRSRRRSKSRDNSRESSFKNTGSQNPSRDSSLNRSQNRSSVS</sequence>
<keyword evidence="5" id="KW-1185">Reference proteome</keyword>
<gene>
    <name evidence="4" type="ORF">SNE40_017346</name>
</gene>
<evidence type="ECO:0000313" key="4">
    <source>
        <dbReference type="EMBL" id="KAK6173983.1"/>
    </source>
</evidence>
<dbReference type="PROSITE" id="PS50004">
    <property type="entry name" value="C2"/>
    <property type="match status" value="1"/>
</dbReference>
<keyword evidence="2" id="KW-1133">Transmembrane helix</keyword>
<dbReference type="SMART" id="SM00239">
    <property type="entry name" value="C2"/>
    <property type="match status" value="1"/>
</dbReference>
<feature type="compositionally biased region" description="Basic and acidic residues" evidence="1">
    <location>
        <begin position="660"/>
        <end position="676"/>
    </location>
</feature>
<comment type="caution">
    <text evidence="4">The sequence shown here is derived from an EMBL/GenBank/DDBJ whole genome shotgun (WGS) entry which is preliminary data.</text>
</comment>
<feature type="compositionally biased region" description="Low complexity" evidence="1">
    <location>
        <begin position="589"/>
        <end position="598"/>
    </location>
</feature>
<dbReference type="InterPro" id="IPR040885">
    <property type="entry name" value="SMP_C2CD2L"/>
</dbReference>
<feature type="transmembrane region" description="Helical" evidence="2">
    <location>
        <begin position="17"/>
        <end position="36"/>
    </location>
</feature>
<dbReference type="CDD" id="cd21664">
    <property type="entry name" value="SMP_C2CD2-like"/>
    <property type="match status" value="1"/>
</dbReference>
<feature type="region of interest" description="Disordered" evidence="1">
    <location>
        <begin position="317"/>
        <end position="340"/>
    </location>
</feature>
<keyword evidence="2" id="KW-0472">Membrane</keyword>
<reference evidence="4 5" key="1">
    <citation type="submission" date="2024-01" db="EMBL/GenBank/DDBJ databases">
        <title>The genome of the rayed Mediterranean limpet Patella caerulea (Linnaeus, 1758).</title>
        <authorList>
            <person name="Anh-Thu Weber A."/>
            <person name="Halstead-Nussloch G."/>
        </authorList>
    </citation>
    <scope>NUCLEOTIDE SEQUENCE [LARGE SCALE GENOMIC DNA]</scope>
    <source>
        <strain evidence="4">AATW-2023a</strain>
        <tissue evidence="4">Whole specimen</tissue>
    </source>
</reference>
<dbReference type="EMBL" id="JAZGQO010000011">
    <property type="protein sequence ID" value="KAK6173983.1"/>
    <property type="molecule type" value="Genomic_DNA"/>
</dbReference>
<name>A0AAN8PFM0_PATCE</name>
<feature type="compositionally biased region" description="Basic residues" evidence="1">
    <location>
        <begin position="715"/>
        <end position="725"/>
    </location>
</feature>
<feature type="compositionally biased region" description="Low complexity" evidence="1">
    <location>
        <begin position="525"/>
        <end position="540"/>
    </location>
</feature>
<dbReference type="Pfam" id="PF18696">
    <property type="entry name" value="SMP_C2CD2L"/>
    <property type="match status" value="1"/>
</dbReference>
<dbReference type="AlphaFoldDB" id="A0AAN8PFM0"/>
<feature type="region of interest" description="Disordered" evidence="1">
    <location>
        <begin position="251"/>
        <end position="284"/>
    </location>
</feature>
<dbReference type="Gene3D" id="2.60.40.150">
    <property type="entry name" value="C2 domain"/>
    <property type="match status" value="1"/>
</dbReference>
<dbReference type="InterPro" id="IPR000008">
    <property type="entry name" value="C2_dom"/>
</dbReference>
<feature type="compositionally biased region" description="Low complexity" evidence="1">
    <location>
        <begin position="571"/>
        <end position="581"/>
    </location>
</feature>
<evidence type="ECO:0000259" key="3">
    <source>
        <dbReference type="PROSITE" id="PS50004"/>
    </source>
</evidence>
<dbReference type="Pfam" id="PF00168">
    <property type="entry name" value="C2"/>
    <property type="match status" value="1"/>
</dbReference>
<evidence type="ECO:0000313" key="5">
    <source>
        <dbReference type="Proteomes" id="UP001347796"/>
    </source>
</evidence>
<dbReference type="InterPro" id="IPR039934">
    <property type="entry name" value="C2CD2/C2CD2L"/>
</dbReference>
<dbReference type="InterPro" id="IPR035892">
    <property type="entry name" value="C2_domain_sf"/>
</dbReference>
<feature type="compositionally biased region" description="Low complexity" evidence="1">
    <location>
        <begin position="251"/>
        <end position="262"/>
    </location>
</feature>
<protein>
    <recommendedName>
        <fullName evidence="3">C2 domain-containing protein</fullName>
    </recommendedName>
</protein>
<organism evidence="4 5">
    <name type="scientific">Patella caerulea</name>
    <name type="common">Rayed Mediterranean limpet</name>
    <dbReference type="NCBI Taxonomy" id="87958"/>
    <lineage>
        <taxon>Eukaryota</taxon>
        <taxon>Metazoa</taxon>
        <taxon>Spiralia</taxon>
        <taxon>Lophotrochozoa</taxon>
        <taxon>Mollusca</taxon>
        <taxon>Gastropoda</taxon>
        <taxon>Patellogastropoda</taxon>
        <taxon>Patelloidea</taxon>
        <taxon>Patellidae</taxon>
        <taxon>Patella</taxon>
    </lineage>
</organism>
<dbReference type="PANTHER" id="PTHR21119">
    <property type="entry name" value="C2 DOMAIN-CONTAINING PROTEIN"/>
    <property type="match status" value="1"/>
</dbReference>
<feature type="compositionally biased region" description="Polar residues" evidence="1">
    <location>
        <begin position="735"/>
        <end position="759"/>
    </location>
</feature>
<evidence type="ECO:0000256" key="2">
    <source>
        <dbReference type="SAM" id="Phobius"/>
    </source>
</evidence>
<keyword evidence="2" id="KW-0812">Transmembrane</keyword>
<evidence type="ECO:0000256" key="1">
    <source>
        <dbReference type="SAM" id="MobiDB-lite"/>
    </source>
</evidence>
<feature type="domain" description="C2" evidence="3">
    <location>
        <begin position="357"/>
        <end position="474"/>
    </location>
</feature>
<proteinExistence type="predicted"/>